<protein>
    <submittedName>
        <fullName evidence="2">ABC antibiotics transporter</fullName>
    </submittedName>
</protein>
<feature type="transmembrane region" description="Helical" evidence="1">
    <location>
        <begin position="357"/>
        <end position="376"/>
    </location>
</feature>
<dbReference type="AlphaFoldDB" id="A0A3N0GPK1"/>
<reference evidence="2 3" key="1">
    <citation type="submission" date="2018-11" db="EMBL/GenBank/DDBJ databases">
        <authorList>
            <person name="Li F."/>
        </authorList>
    </citation>
    <scope>NUCLEOTIDE SEQUENCE [LARGE SCALE GENOMIC DNA]</scope>
    <source>
        <strain evidence="2 3">Gsoil 818</strain>
    </source>
</reference>
<dbReference type="OrthoDB" id="2014935at2"/>
<dbReference type="Proteomes" id="UP000279994">
    <property type="component" value="Unassembled WGS sequence"/>
</dbReference>
<feature type="transmembrane region" description="Helical" evidence="1">
    <location>
        <begin position="249"/>
        <end position="269"/>
    </location>
</feature>
<accession>A0A3N0GPK1</accession>
<evidence type="ECO:0000313" key="2">
    <source>
        <dbReference type="EMBL" id="RNM14403.1"/>
    </source>
</evidence>
<feature type="transmembrane region" description="Helical" evidence="1">
    <location>
        <begin position="161"/>
        <end position="184"/>
    </location>
</feature>
<sequence>MRILTRADFAGTVRLTRLAARRDRYTLGAWCVGLGLFVAATTAMFTTSLALHEDLVRETRMVATNTGMRLLGLTSGPSAGGYMLHREFVTLAVLAALMSTFAIIRHTRQNEELGRAEMLDSTVVGRYAGLTAGVLVAVAADLVLAGVLGVAILVAGQPVEGAFLAGASVAAVGLVWVGVAAVTCQLSSTTRGASGMAAGALAIAFLLSGIGNMAGTVDRTGMRVTSDWPAWLSPIGWGQQTRPFGGAHWAPLLLAVLALVVMLIVAVLLESRRDVGRGLWPERRGHPAAARTLLSPVGLTWRLQRGAFLGWATVLTMFGLIFGNLTEQIQGLTGHAKDWWTQTGGTDQVVDAYQVSIIQMAGMFVAIYVVQVLLRMRVDETGGTLESVLASGVTRAGWLWGHVVNAVLGAVALMVLFAVSMGLTTGQVLGGTGRQVVDLVWAGLVQIPGVLVVGAAVVAVGCVLPRWSVPVSWALMLFMFVAGPMFGPSLKLPQVVQDLSPFTHSPQAPAVDVTAGPVLALSAIALGLAVAGLLVLRRRNLALPA</sequence>
<keyword evidence="1" id="KW-0472">Membrane</keyword>
<keyword evidence="1" id="KW-1133">Transmembrane helix</keyword>
<evidence type="ECO:0000313" key="3">
    <source>
        <dbReference type="Proteomes" id="UP000279994"/>
    </source>
</evidence>
<feature type="transmembrane region" description="Helical" evidence="1">
    <location>
        <begin position="308"/>
        <end position="325"/>
    </location>
</feature>
<name>A0A3N0GPK1_9ACTN</name>
<feature type="transmembrane region" description="Helical" evidence="1">
    <location>
        <begin position="127"/>
        <end position="155"/>
    </location>
</feature>
<comment type="caution">
    <text evidence="2">The sequence shown here is derived from an EMBL/GenBank/DDBJ whole genome shotgun (WGS) entry which is preliminary data.</text>
</comment>
<feature type="transmembrane region" description="Helical" evidence="1">
    <location>
        <begin position="439"/>
        <end position="464"/>
    </location>
</feature>
<gene>
    <name evidence="2" type="ORF">EFL26_13460</name>
</gene>
<feature type="transmembrane region" description="Helical" evidence="1">
    <location>
        <begin position="88"/>
        <end position="106"/>
    </location>
</feature>
<dbReference type="RefSeq" id="WP_123223811.1">
    <property type="nucleotide sequence ID" value="NZ_RJSF01000040.1"/>
</dbReference>
<evidence type="ECO:0000256" key="1">
    <source>
        <dbReference type="SAM" id="Phobius"/>
    </source>
</evidence>
<keyword evidence="3" id="KW-1185">Reference proteome</keyword>
<feature type="transmembrane region" description="Helical" evidence="1">
    <location>
        <begin position="196"/>
        <end position="214"/>
    </location>
</feature>
<feature type="transmembrane region" description="Helical" evidence="1">
    <location>
        <begin position="397"/>
        <end position="419"/>
    </location>
</feature>
<proteinExistence type="predicted"/>
<feature type="transmembrane region" description="Helical" evidence="1">
    <location>
        <begin position="471"/>
        <end position="490"/>
    </location>
</feature>
<dbReference type="EMBL" id="RJSF01000040">
    <property type="protein sequence ID" value="RNM14403.1"/>
    <property type="molecule type" value="Genomic_DNA"/>
</dbReference>
<feature type="transmembrane region" description="Helical" evidence="1">
    <location>
        <begin position="510"/>
        <end position="536"/>
    </location>
</feature>
<feature type="transmembrane region" description="Helical" evidence="1">
    <location>
        <begin position="27"/>
        <end position="51"/>
    </location>
</feature>
<keyword evidence="1" id="KW-0812">Transmembrane</keyword>
<organism evidence="2 3">
    <name type="scientific">Nocardioides pocheonensis</name>
    <dbReference type="NCBI Taxonomy" id="661485"/>
    <lineage>
        <taxon>Bacteria</taxon>
        <taxon>Bacillati</taxon>
        <taxon>Actinomycetota</taxon>
        <taxon>Actinomycetes</taxon>
        <taxon>Propionibacteriales</taxon>
        <taxon>Nocardioidaceae</taxon>
        <taxon>Nocardioides</taxon>
    </lineage>
</organism>